<dbReference type="InterPro" id="IPR029752">
    <property type="entry name" value="D-isomer_DH_CS1"/>
</dbReference>
<accession>A0A165YNI0</accession>
<dbReference type="EMBL" id="LWBR01000012">
    <property type="protein sequence ID" value="KZN97281.1"/>
    <property type="molecule type" value="Genomic_DNA"/>
</dbReference>
<gene>
    <name evidence="6" type="ORF">AZI98_04420</name>
</gene>
<dbReference type="PANTHER" id="PTHR10996">
    <property type="entry name" value="2-HYDROXYACID DEHYDROGENASE-RELATED"/>
    <property type="match status" value="1"/>
</dbReference>
<dbReference type="OrthoDB" id="9805416at2"/>
<sequence length="319" mass="35278">MTQYIFVTRKLPENLLDPLRSIGVVDIWEQDSPCPRSVLLEKAKKADALLTMLSDRVDEELLQKAKKLKIVANLAVGYDNIDLEASKKYGVTVTNTPDVLTDTTADLTFALLMAAARRLVEAAEYVKEGKWTGWSPFLLAGSDIHHKTIGIVGMGKIGEAVARRAKGFDMEILYHNRSKKPDVEKELGAKYCTFDELLEKADFVVNLTPLTNETKNLFDEEAFKKMKTSAIFVNAGRGASVDENALYNALKTGEIAGCGLDVFKEEPIDSNHPLLSLKQVVALPHIGSASRETRIKMIELCVENIQRVLTGEKPKTAVV</sequence>
<dbReference type="PROSITE" id="PS00065">
    <property type="entry name" value="D_2_HYDROXYACID_DH_1"/>
    <property type="match status" value="1"/>
</dbReference>
<dbReference type="GO" id="GO:0016618">
    <property type="term" value="F:hydroxypyruvate reductase [NAD(P)H] activity"/>
    <property type="evidence" value="ECO:0007669"/>
    <property type="project" value="TreeGrafter"/>
</dbReference>
<dbReference type="RefSeq" id="WP_063387084.1">
    <property type="nucleotide sequence ID" value="NZ_LWBR01000012.1"/>
</dbReference>
<evidence type="ECO:0000256" key="2">
    <source>
        <dbReference type="ARBA" id="ARBA00023002"/>
    </source>
</evidence>
<reference evidence="6 7" key="1">
    <citation type="submission" date="2016-04" db="EMBL/GenBank/DDBJ databases">
        <title>Draft genome sequence of Aeribacillus pallidus 8m3 from petroleum reservoir.</title>
        <authorList>
            <person name="Poltaraus A.B."/>
            <person name="Nazina T.N."/>
            <person name="Tourova T.P."/>
            <person name="Malakho S.M."/>
            <person name="Korshunova A.V."/>
            <person name="Sokolova D.S."/>
        </authorList>
    </citation>
    <scope>NUCLEOTIDE SEQUENCE [LARGE SCALE GENOMIC DNA]</scope>
    <source>
        <strain evidence="6 7">8m3</strain>
    </source>
</reference>
<dbReference type="SUPFAM" id="SSF52283">
    <property type="entry name" value="Formate/glycerate dehydrogenase catalytic domain-like"/>
    <property type="match status" value="1"/>
</dbReference>
<comment type="similarity">
    <text evidence="1 3">Belongs to the D-isomer specific 2-hydroxyacid dehydrogenase family.</text>
</comment>
<proteinExistence type="inferred from homology"/>
<evidence type="ECO:0000313" key="6">
    <source>
        <dbReference type="EMBL" id="KZN97281.1"/>
    </source>
</evidence>
<evidence type="ECO:0000259" key="4">
    <source>
        <dbReference type="Pfam" id="PF00389"/>
    </source>
</evidence>
<dbReference type="InterPro" id="IPR036291">
    <property type="entry name" value="NAD(P)-bd_dom_sf"/>
</dbReference>
<feature type="domain" description="D-isomer specific 2-hydroxyacid dehydrogenase NAD-binding" evidence="5">
    <location>
        <begin position="109"/>
        <end position="287"/>
    </location>
</feature>
<evidence type="ECO:0000256" key="1">
    <source>
        <dbReference type="ARBA" id="ARBA00005854"/>
    </source>
</evidence>
<evidence type="ECO:0000256" key="3">
    <source>
        <dbReference type="RuleBase" id="RU003719"/>
    </source>
</evidence>
<dbReference type="AlphaFoldDB" id="A0A165YNI0"/>
<keyword evidence="7" id="KW-1185">Reference proteome</keyword>
<comment type="caution">
    <text evidence="6">The sequence shown here is derived from an EMBL/GenBank/DDBJ whole genome shotgun (WGS) entry which is preliminary data.</text>
</comment>
<dbReference type="PANTHER" id="PTHR10996:SF283">
    <property type="entry name" value="GLYOXYLATE_HYDROXYPYRUVATE REDUCTASE B"/>
    <property type="match status" value="1"/>
</dbReference>
<name>A0A165YNI0_9BACI</name>
<dbReference type="Gene3D" id="3.40.50.720">
    <property type="entry name" value="NAD(P)-binding Rossmann-like Domain"/>
    <property type="match status" value="2"/>
</dbReference>
<dbReference type="GO" id="GO:0005829">
    <property type="term" value="C:cytosol"/>
    <property type="evidence" value="ECO:0007669"/>
    <property type="project" value="TreeGrafter"/>
</dbReference>
<dbReference type="Proteomes" id="UP000076476">
    <property type="component" value="Unassembled WGS sequence"/>
</dbReference>
<dbReference type="Pfam" id="PF00389">
    <property type="entry name" value="2-Hacid_dh"/>
    <property type="match status" value="1"/>
</dbReference>
<dbReference type="GO" id="GO:0030267">
    <property type="term" value="F:glyoxylate reductase (NADPH) activity"/>
    <property type="evidence" value="ECO:0007669"/>
    <property type="project" value="TreeGrafter"/>
</dbReference>
<keyword evidence="2 3" id="KW-0560">Oxidoreductase</keyword>
<dbReference type="InterPro" id="IPR006140">
    <property type="entry name" value="D-isomer_DH_NAD-bd"/>
</dbReference>
<dbReference type="STRING" id="33936.AZI98_04420"/>
<dbReference type="FunFam" id="3.40.50.720:FF:000462">
    <property type="entry name" value="Glyoxylate reductase (NADP+)"/>
    <property type="match status" value="1"/>
</dbReference>
<dbReference type="SUPFAM" id="SSF51735">
    <property type="entry name" value="NAD(P)-binding Rossmann-fold domains"/>
    <property type="match status" value="1"/>
</dbReference>
<organism evidence="6 7">
    <name type="scientific">Aeribacillus pallidus</name>
    <dbReference type="NCBI Taxonomy" id="33936"/>
    <lineage>
        <taxon>Bacteria</taxon>
        <taxon>Bacillati</taxon>
        <taxon>Bacillota</taxon>
        <taxon>Bacilli</taxon>
        <taxon>Bacillales</taxon>
        <taxon>Bacillaceae</taxon>
        <taxon>Aeribacillus</taxon>
    </lineage>
</organism>
<dbReference type="CDD" id="cd05301">
    <property type="entry name" value="GDH"/>
    <property type="match status" value="1"/>
</dbReference>
<feature type="domain" description="D-isomer specific 2-hydroxyacid dehydrogenase catalytic" evidence="4">
    <location>
        <begin position="5"/>
        <end position="318"/>
    </location>
</feature>
<evidence type="ECO:0000259" key="5">
    <source>
        <dbReference type="Pfam" id="PF02826"/>
    </source>
</evidence>
<dbReference type="GO" id="GO:0051287">
    <property type="term" value="F:NAD binding"/>
    <property type="evidence" value="ECO:0007669"/>
    <property type="project" value="InterPro"/>
</dbReference>
<protein>
    <submittedName>
        <fullName evidence="6">D-glycerate dehydrogenase</fullName>
    </submittedName>
</protein>
<dbReference type="InterPro" id="IPR006139">
    <property type="entry name" value="D-isomer_2_OHA_DH_cat_dom"/>
</dbReference>
<evidence type="ECO:0000313" key="7">
    <source>
        <dbReference type="Proteomes" id="UP000076476"/>
    </source>
</evidence>
<dbReference type="InterPro" id="IPR050223">
    <property type="entry name" value="D-isomer_2-hydroxyacid_DH"/>
</dbReference>
<dbReference type="Pfam" id="PF02826">
    <property type="entry name" value="2-Hacid_dh_C"/>
    <property type="match status" value="1"/>
</dbReference>